<reference evidence="2 3" key="1">
    <citation type="submission" date="2013-03" db="EMBL/GenBank/DDBJ databases">
        <title>Salinisphaera hydrothermalis C41B8 Genome Sequencing.</title>
        <authorList>
            <person name="Li C."/>
            <person name="Lai Q."/>
            <person name="Shao Z."/>
        </authorList>
    </citation>
    <scope>NUCLEOTIDE SEQUENCE [LARGE SCALE GENOMIC DNA]</scope>
    <source>
        <strain evidence="2 3">C41B8</strain>
    </source>
</reference>
<dbReference type="RefSeq" id="WP_037339923.1">
    <property type="nucleotide sequence ID" value="NZ_APNK01000029.1"/>
</dbReference>
<feature type="chain" id="PRO_5001776482" description="DUF3015 domain-containing protein" evidence="1">
    <location>
        <begin position="26"/>
        <end position="125"/>
    </location>
</feature>
<evidence type="ECO:0000313" key="3">
    <source>
        <dbReference type="Proteomes" id="UP000028302"/>
    </source>
</evidence>
<dbReference type="STRING" id="1304275.C41B8_14880"/>
<keyword evidence="1" id="KW-0732">Signal</keyword>
<dbReference type="OrthoDB" id="7067931at2"/>
<gene>
    <name evidence="2" type="ORF">C41B8_14880</name>
</gene>
<evidence type="ECO:0000256" key="1">
    <source>
        <dbReference type="SAM" id="SignalP"/>
    </source>
</evidence>
<dbReference type="EMBL" id="APNK01000029">
    <property type="protein sequence ID" value="KEZ76462.1"/>
    <property type="molecule type" value="Genomic_DNA"/>
</dbReference>
<organism evidence="2 3">
    <name type="scientific">Salinisphaera hydrothermalis (strain C41B8)</name>
    <dbReference type="NCBI Taxonomy" id="1304275"/>
    <lineage>
        <taxon>Bacteria</taxon>
        <taxon>Pseudomonadati</taxon>
        <taxon>Pseudomonadota</taxon>
        <taxon>Gammaproteobacteria</taxon>
        <taxon>Salinisphaerales</taxon>
        <taxon>Salinisphaeraceae</taxon>
        <taxon>Salinisphaera</taxon>
    </lineage>
</organism>
<dbReference type="Proteomes" id="UP000028302">
    <property type="component" value="Unassembled WGS sequence"/>
</dbReference>
<name>A0A084IIC8_SALHC</name>
<proteinExistence type="predicted"/>
<protein>
    <recommendedName>
        <fullName evidence="4">DUF3015 domain-containing protein</fullName>
    </recommendedName>
</protein>
<sequence>MIRIRYSAIAAMAILGGFVAAPAMAYNSHDFTTTASTAGTTAYIVGKHNDDDFAAAHKFAHSQRVALRREAASGGGENLNALADLLGATDNQAFGHWMQRHYGALYPAHPAQANLVDRIVALQRS</sequence>
<feature type="signal peptide" evidence="1">
    <location>
        <begin position="1"/>
        <end position="25"/>
    </location>
</feature>
<keyword evidence="3" id="KW-1185">Reference proteome</keyword>
<dbReference type="Pfam" id="PF11220">
    <property type="entry name" value="DUF3015"/>
    <property type="match status" value="1"/>
</dbReference>
<dbReference type="InterPro" id="IPR021383">
    <property type="entry name" value="DUF3015"/>
</dbReference>
<evidence type="ECO:0008006" key="4">
    <source>
        <dbReference type="Google" id="ProtNLM"/>
    </source>
</evidence>
<evidence type="ECO:0000313" key="2">
    <source>
        <dbReference type="EMBL" id="KEZ76462.1"/>
    </source>
</evidence>
<dbReference type="AlphaFoldDB" id="A0A084IIC8"/>
<accession>A0A084IIC8</accession>
<comment type="caution">
    <text evidence="2">The sequence shown here is derived from an EMBL/GenBank/DDBJ whole genome shotgun (WGS) entry which is preliminary data.</text>
</comment>